<feature type="region of interest" description="Disordered" evidence="1">
    <location>
        <begin position="40"/>
        <end position="72"/>
    </location>
</feature>
<evidence type="ECO:0000313" key="2">
    <source>
        <dbReference type="EMBL" id="KAF6737379.1"/>
    </source>
</evidence>
<proteinExistence type="predicted"/>
<accession>A0A834L0Q6</accession>
<evidence type="ECO:0000256" key="1">
    <source>
        <dbReference type="SAM" id="MobiDB-lite"/>
    </source>
</evidence>
<dbReference type="AlphaFoldDB" id="A0A834L0Q6"/>
<reference evidence="2" key="1">
    <citation type="journal article" name="BMC Genomics">
        <title>Long-read sequencing and de novo genome assembly of marine medaka (Oryzias melastigma).</title>
        <authorList>
            <person name="Liang P."/>
            <person name="Saqib H.S.A."/>
            <person name="Ni X."/>
            <person name="Shen Y."/>
        </authorList>
    </citation>
    <scope>NUCLEOTIDE SEQUENCE</scope>
    <source>
        <strain evidence="2">Bigg-433</strain>
    </source>
</reference>
<sequence length="72" mass="7984">MVLKPVLQVTPQNQRRWPKMQLPPLGWALTCLRGQQRTLSRRANAAGSGSVDREAQLKENQDAGAAPDSLLY</sequence>
<organism evidence="2 3">
    <name type="scientific">Oryzias melastigma</name>
    <name type="common">Marine medaka</name>
    <dbReference type="NCBI Taxonomy" id="30732"/>
    <lineage>
        <taxon>Eukaryota</taxon>
        <taxon>Metazoa</taxon>
        <taxon>Chordata</taxon>
        <taxon>Craniata</taxon>
        <taxon>Vertebrata</taxon>
        <taxon>Euteleostomi</taxon>
        <taxon>Actinopterygii</taxon>
        <taxon>Neopterygii</taxon>
        <taxon>Teleostei</taxon>
        <taxon>Neoteleostei</taxon>
        <taxon>Acanthomorphata</taxon>
        <taxon>Ovalentaria</taxon>
        <taxon>Atherinomorphae</taxon>
        <taxon>Beloniformes</taxon>
        <taxon>Adrianichthyidae</taxon>
        <taxon>Oryziinae</taxon>
        <taxon>Oryzias</taxon>
    </lineage>
</organism>
<protein>
    <submittedName>
        <fullName evidence="2">Uncharacterized protein</fullName>
    </submittedName>
</protein>
<comment type="caution">
    <text evidence="2">The sequence shown here is derived from an EMBL/GenBank/DDBJ whole genome shotgun (WGS) entry which is preliminary data.</text>
</comment>
<gene>
    <name evidence="2" type="ORF">FQA47_019622</name>
</gene>
<evidence type="ECO:0000313" key="3">
    <source>
        <dbReference type="Proteomes" id="UP000646548"/>
    </source>
</evidence>
<dbReference type="EMBL" id="WKFB01000060">
    <property type="protein sequence ID" value="KAF6737379.1"/>
    <property type="molecule type" value="Genomic_DNA"/>
</dbReference>
<feature type="compositionally biased region" description="Basic and acidic residues" evidence="1">
    <location>
        <begin position="51"/>
        <end position="61"/>
    </location>
</feature>
<dbReference type="Proteomes" id="UP000646548">
    <property type="component" value="Unassembled WGS sequence"/>
</dbReference>
<name>A0A834L0Q6_ORYME</name>